<evidence type="ECO:0000313" key="2">
    <source>
        <dbReference type="Proteomes" id="UP000313359"/>
    </source>
</evidence>
<dbReference type="Proteomes" id="UP000313359">
    <property type="component" value="Unassembled WGS sequence"/>
</dbReference>
<sequence>MCSQCRALTWSEPRTIHMGRGGAADRTRQIRRLARRSTTRASSRERTLVPVRALRPILAAAPRGQVLISAQRSVVHGERAGKEASRQVVRGKHDVPPERFDSEACCRGAVDILNHGSGEEGGKEPRGRRHAAGQELCKSILSTRTFRDNVRRLRVPRVQIPVRKGKDERL</sequence>
<organism evidence="1 2">
    <name type="scientific">Lentinus tigrinus ALCF2SS1-6</name>
    <dbReference type="NCBI Taxonomy" id="1328759"/>
    <lineage>
        <taxon>Eukaryota</taxon>
        <taxon>Fungi</taxon>
        <taxon>Dikarya</taxon>
        <taxon>Basidiomycota</taxon>
        <taxon>Agaricomycotina</taxon>
        <taxon>Agaricomycetes</taxon>
        <taxon>Polyporales</taxon>
        <taxon>Polyporaceae</taxon>
        <taxon>Lentinus</taxon>
    </lineage>
</organism>
<evidence type="ECO:0000313" key="1">
    <source>
        <dbReference type="EMBL" id="RPD58962.1"/>
    </source>
</evidence>
<keyword evidence="2" id="KW-1185">Reference proteome</keyword>
<accession>A0A5C2S5J7</accession>
<dbReference type="EMBL" id="ML122272">
    <property type="protein sequence ID" value="RPD58962.1"/>
    <property type="molecule type" value="Genomic_DNA"/>
</dbReference>
<gene>
    <name evidence="1" type="ORF">L227DRAFT_170600</name>
</gene>
<proteinExistence type="predicted"/>
<dbReference type="AlphaFoldDB" id="A0A5C2S5J7"/>
<name>A0A5C2S5J7_9APHY</name>
<protein>
    <submittedName>
        <fullName evidence="1">Uncharacterized protein</fullName>
    </submittedName>
</protein>
<reference evidence="1" key="1">
    <citation type="journal article" date="2018" name="Genome Biol. Evol.">
        <title>Genomics and development of Lentinus tigrinus, a white-rot wood-decaying mushroom with dimorphic fruiting bodies.</title>
        <authorList>
            <person name="Wu B."/>
            <person name="Xu Z."/>
            <person name="Knudson A."/>
            <person name="Carlson A."/>
            <person name="Chen N."/>
            <person name="Kovaka S."/>
            <person name="LaButti K."/>
            <person name="Lipzen A."/>
            <person name="Pennachio C."/>
            <person name="Riley R."/>
            <person name="Schakwitz W."/>
            <person name="Umezawa K."/>
            <person name="Ohm R.A."/>
            <person name="Grigoriev I.V."/>
            <person name="Nagy L.G."/>
            <person name="Gibbons J."/>
            <person name="Hibbett D."/>
        </authorList>
    </citation>
    <scope>NUCLEOTIDE SEQUENCE [LARGE SCALE GENOMIC DNA]</scope>
    <source>
        <strain evidence="1">ALCF2SS1-6</strain>
    </source>
</reference>